<dbReference type="Pfam" id="PF14009">
    <property type="entry name" value="PADRE"/>
    <property type="match status" value="1"/>
</dbReference>
<evidence type="ECO:0000313" key="1">
    <source>
        <dbReference type="EMBL" id="KAK9926935.1"/>
    </source>
</evidence>
<proteinExistence type="predicted"/>
<name>A0AAW1WS61_RUBAR</name>
<dbReference type="Proteomes" id="UP001457282">
    <property type="component" value="Unassembled WGS sequence"/>
</dbReference>
<dbReference type="EMBL" id="JBEDUW010000005">
    <property type="protein sequence ID" value="KAK9926935.1"/>
    <property type="molecule type" value="Genomic_DNA"/>
</dbReference>
<reference evidence="1 2" key="1">
    <citation type="journal article" date="2023" name="G3 (Bethesda)">
        <title>A chromosome-length genome assembly and annotation of blackberry (Rubus argutus, cv. 'Hillquist').</title>
        <authorList>
            <person name="Bruna T."/>
            <person name="Aryal R."/>
            <person name="Dudchenko O."/>
            <person name="Sargent D.J."/>
            <person name="Mead D."/>
            <person name="Buti M."/>
            <person name="Cavallini A."/>
            <person name="Hytonen T."/>
            <person name="Andres J."/>
            <person name="Pham M."/>
            <person name="Weisz D."/>
            <person name="Mascagni F."/>
            <person name="Usai G."/>
            <person name="Natali L."/>
            <person name="Bassil N."/>
            <person name="Fernandez G.E."/>
            <person name="Lomsadze A."/>
            <person name="Armour M."/>
            <person name="Olukolu B."/>
            <person name="Poorten T."/>
            <person name="Britton C."/>
            <person name="Davik J."/>
            <person name="Ashrafi H."/>
            <person name="Aiden E.L."/>
            <person name="Borodovsky M."/>
            <person name="Worthington M."/>
        </authorList>
    </citation>
    <scope>NUCLEOTIDE SEQUENCE [LARGE SCALE GENOMIC DNA]</scope>
    <source>
        <strain evidence="1">PI 553951</strain>
    </source>
</reference>
<comment type="caution">
    <text evidence="1">The sequence shown here is derived from an EMBL/GenBank/DDBJ whole genome shotgun (WGS) entry which is preliminary data.</text>
</comment>
<dbReference type="PANTHER" id="PTHR33148:SF33">
    <property type="entry name" value="DUF4228 DOMAIN PROTEIN"/>
    <property type="match status" value="1"/>
</dbReference>
<keyword evidence="2" id="KW-1185">Reference proteome</keyword>
<dbReference type="InterPro" id="IPR025322">
    <property type="entry name" value="PADRE_dom"/>
</dbReference>
<gene>
    <name evidence="1" type="ORF">M0R45_024143</name>
</gene>
<organism evidence="1 2">
    <name type="scientific">Rubus argutus</name>
    <name type="common">Southern blackberry</name>
    <dbReference type="NCBI Taxonomy" id="59490"/>
    <lineage>
        <taxon>Eukaryota</taxon>
        <taxon>Viridiplantae</taxon>
        <taxon>Streptophyta</taxon>
        <taxon>Embryophyta</taxon>
        <taxon>Tracheophyta</taxon>
        <taxon>Spermatophyta</taxon>
        <taxon>Magnoliopsida</taxon>
        <taxon>eudicotyledons</taxon>
        <taxon>Gunneridae</taxon>
        <taxon>Pentapetalae</taxon>
        <taxon>rosids</taxon>
        <taxon>fabids</taxon>
        <taxon>Rosales</taxon>
        <taxon>Rosaceae</taxon>
        <taxon>Rosoideae</taxon>
        <taxon>Rosoideae incertae sedis</taxon>
        <taxon>Rubus</taxon>
    </lineage>
</organism>
<dbReference type="PANTHER" id="PTHR33148">
    <property type="entry name" value="PLASTID MOVEMENT IMPAIRED PROTEIN-RELATED"/>
    <property type="match status" value="1"/>
</dbReference>
<protein>
    <submittedName>
        <fullName evidence="1">Uncharacterized protein</fullName>
    </submittedName>
</protein>
<evidence type="ECO:0000313" key="2">
    <source>
        <dbReference type="Proteomes" id="UP001457282"/>
    </source>
</evidence>
<sequence length="228" mass="24727">MGNCSSLKGTSGECPNSIRVLTDSGVVLLFKGPKLAAEILTDFPGYGIFQQGKASVPLSDQEALTNGQFYLLPLRTEEQKIPDNGVSAQIQEMGVVENLEGAEEAEPVKKSFRGASDFVENLANGSGGVWKCCRAEWKEERGAREAGGDGVWRVKLVIDTKQLEEILSEGNTLALIETMRMAATASSTPKLQSKSLWGSGGRGRGWNWKPIFSNMFKVPMVITDHKGM</sequence>
<accession>A0AAW1WS61</accession>
<dbReference type="AlphaFoldDB" id="A0AAW1WS61"/>